<dbReference type="InterPro" id="IPR045004">
    <property type="entry name" value="ECH_dom"/>
</dbReference>
<reference evidence="3 4" key="1">
    <citation type="submission" date="2019-07" db="EMBL/GenBank/DDBJ databases">
        <title>Tepidimonas thermarum AA-1 draft genome.</title>
        <authorList>
            <person name="Da Costa M.S."/>
            <person name="Froufe H.J.C."/>
            <person name="Egas C."/>
            <person name="Albuquerque L."/>
        </authorList>
    </citation>
    <scope>NUCLEOTIDE SEQUENCE [LARGE SCALE GENOMIC DNA]</scope>
    <source>
        <strain evidence="3 4">AA-1</strain>
    </source>
</reference>
<organism evidence="3 4">
    <name type="scientific">Tepidimonas thermarum</name>
    <dbReference type="NCBI Taxonomy" id="335431"/>
    <lineage>
        <taxon>Bacteria</taxon>
        <taxon>Pseudomonadati</taxon>
        <taxon>Pseudomonadota</taxon>
        <taxon>Betaproteobacteria</taxon>
        <taxon>Burkholderiales</taxon>
        <taxon>Tepidimonas</taxon>
    </lineage>
</organism>
<dbReference type="OrthoDB" id="9790967at2"/>
<dbReference type="GO" id="GO:0016829">
    <property type="term" value="F:lyase activity"/>
    <property type="evidence" value="ECO:0007669"/>
    <property type="project" value="UniProtKB-KW"/>
</dbReference>
<dbReference type="Proteomes" id="UP000318542">
    <property type="component" value="Unassembled WGS sequence"/>
</dbReference>
<dbReference type="EC" id="4.2.1.149" evidence="3"/>
<gene>
    <name evidence="3" type="primary">caiD</name>
    <name evidence="3" type="ORF">Tther_00005</name>
</gene>
<accession>A0A554X8S2</accession>
<evidence type="ECO:0000259" key="2">
    <source>
        <dbReference type="Pfam" id="PF16113"/>
    </source>
</evidence>
<dbReference type="SUPFAM" id="SSF52096">
    <property type="entry name" value="ClpP/crotonase"/>
    <property type="match status" value="1"/>
</dbReference>
<dbReference type="GO" id="GO:0003860">
    <property type="term" value="F:3-hydroxyisobutyryl-CoA hydrolase activity"/>
    <property type="evidence" value="ECO:0007669"/>
    <property type="project" value="InterPro"/>
</dbReference>
<dbReference type="GO" id="GO:0006574">
    <property type="term" value="P:L-valine catabolic process"/>
    <property type="evidence" value="ECO:0007669"/>
    <property type="project" value="TreeGrafter"/>
</dbReference>
<comment type="caution">
    <text evidence="3">The sequence shown here is derived from an EMBL/GenBank/DDBJ whole genome shotgun (WGS) entry which is preliminary data.</text>
</comment>
<evidence type="ECO:0000313" key="3">
    <source>
        <dbReference type="EMBL" id="TSE32221.1"/>
    </source>
</evidence>
<dbReference type="AlphaFoldDB" id="A0A554X8S2"/>
<dbReference type="InterPro" id="IPR029045">
    <property type="entry name" value="ClpP/crotonase-like_dom_sf"/>
</dbReference>
<keyword evidence="1" id="KW-0378">Hydrolase</keyword>
<dbReference type="InterPro" id="IPR032259">
    <property type="entry name" value="HIBYL-CoA-H"/>
</dbReference>
<evidence type="ECO:0000256" key="1">
    <source>
        <dbReference type="ARBA" id="ARBA00022801"/>
    </source>
</evidence>
<dbReference type="Pfam" id="PF16113">
    <property type="entry name" value="ECH_2"/>
    <property type="match status" value="1"/>
</dbReference>
<keyword evidence="3" id="KW-0456">Lyase</keyword>
<dbReference type="Gene3D" id="3.90.226.10">
    <property type="entry name" value="2-enoyl-CoA Hydratase, Chain A, domain 1"/>
    <property type="match status" value="1"/>
</dbReference>
<dbReference type="NCBIfam" id="NF004127">
    <property type="entry name" value="PRK05617.1"/>
    <property type="match status" value="1"/>
</dbReference>
<evidence type="ECO:0000313" key="4">
    <source>
        <dbReference type="Proteomes" id="UP000318542"/>
    </source>
</evidence>
<dbReference type="PANTHER" id="PTHR43176:SF6">
    <property type="entry name" value="3-HYDROXYISOBUTYRYL-COA HYDROLASE"/>
    <property type="match status" value="1"/>
</dbReference>
<dbReference type="RefSeq" id="WP_143899590.1">
    <property type="nucleotide sequence ID" value="NZ_VJOL01000001.1"/>
</dbReference>
<dbReference type="EMBL" id="VJOL01000001">
    <property type="protein sequence ID" value="TSE32221.1"/>
    <property type="molecule type" value="Genomic_DNA"/>
</dbReference>
<dbReference type="PANTHER" id="PTHR43176">
    <property type="entry name" value="3-HYDROXYISOBUTYRYL-COA HYDROLASE-RELATED"/>
    <property type="match status" value="1"/>
</dbReference>
<proteinExistence type="predicted"/>
<sequence length="376" mass="40719">MTSPWSDFVRIERTPNGVGRITLERPKALNALDLGMVRALTEALRAWRDDPTVVAVAVRGMGKDGPFGAFCAGGDIRFFHQAALAGDARLEDFFTEEYALNHLIYTYPKPYLAFMDGVVMGGGMGISQGGRCRIVTERTKMAMPETNIGLFPDVGGGHFLARCPGHVGEYLGLTGTVIGAHAALSWGLADVAAPSADLPRAWEALGTLSANSPAAFEAAWAEWTRRAGWQHAQARTVAPLAPELDAAFAADTVPAIVAALDRAGTEAATQTLALLHQRSPLMLHVVLAQIRRARGMALADVLRMERDLVRHCFHPHHLGRTPAQSETVEGIRALAVDKDHAPRWNPARIDDVTTAMVEPFFASPWPAHAHPLRDLR</sequence>
<keyword evidence="4" id="KW-1185">Reference proteome</keyword>
<dbReference type="CDD" id="cd06558">
    <property type="entry name" value="crotonase-like"/>
    <property type="match status" value="1"/>
</dbReference>
<feature type="domain" description="Enoyl-CoA hydratase/isomerase" evidence="2">
    <location>
        <begin position="18"/>
        <end position="361"/>
    </location>
</feature>
<protein>
    <submittedName>
        <fullName evidence="3">Carnitinyl-CoA dehydratase</fullName>
        <ecNumber evidence="3">4.2.1.149</ecNumber>
    </submittedName>
</protein>
<name>A0A554X8S2_9BURK</name>